<organism evidence="2 3">
    <name type="scientific">Marivivens donghaensis</name>
    <dbReference type="NCBI Taxonomy" id="1699413"/>
    <lineage>
        <taxon>Bacteria</taxon>
        <taxon>Pseudomonadati</taxon>
        <taxon>Pseudomonadota</taxon>
        <taxon>Alphaproteobacteria</taxon>
        <taxon>Rhodobacterales</taxon>
        <taxon>Paracoccaceae</taxon>
        <taxon>Marivivens group</taxon>
        <taxon>Marivivens</taxon>
    </lineage>
</organism>
<dbReference type="Gene3D" id="2.160.20.10">
    <property type="entry name" value="Single-stranded right-handed beta-helix, Pectin lyase-like"/>
    <property type="match status" value="2"/>
</dbReference>
<reference evidence="2 3" key="1">
    <citation type="submission" date="2020-03" db="EMBL/GenBank/DDBJ databases">
        <title>Bacterial isolates of synthetic phycosphere.</title>
        <authorList>
            <person name="Fu H."/>
            <person name="Moran M.A."/>
        </authorList>
    </citation>
    <scope>NUCLEOTIDE SEQUENCE [LARGE SCALE GENOMIC DNA]</scope>
    <source>
        <strain evidence="2 3">HF1</strain>
    </source>
</reference>
<dbReference type="InterPro" id="IPR011050">
    <property type="entry name" value="Pectin_lyase_fold/virulence"/>
</dbReference>
<sequence length="762" mass="82468">MNKAITDGLQLMPPAFADGLSVWSSGDGTPGSDTYAGSGNGVYVQSDQNFAGCLEILKTASTQKLRYMGETPIIPGCYLRVSAKVKALSGPFPTVRVAGWAGGAGGTHVSGLTEVGPEVTLTSYGEVVEVSAIIGTGPRGGVDMVWKDVIYGHFGLDFTGPTGGIVRVDDLVIEDVTSVFLRDMLGLVDVRDYGAVGDGTTDDSAAFEAADAAADGRTVFVPAGAYRLNNHVTIENHIRFEGTVTMAAGHRLVLQKNFDLPTYIDAFGDEQIAFKKAFQALLNNSGHESLDMGGRRVQLTEPVDMQAAEGSRTSFATRRVIRNGQLEAVDSQKWDTQTVTSKGTYSASNDRTLTEVTNAANIRVGSLVTGNGVGREIYVRDVNVAAKTVTLNKALYDAEGTQTFTFERFQYMLDFSGFEALTNFILDDIEMNGVGRASCIMLAKGGGIFHVRDCFINRPKDRGLTSIGSGCQGLTIDRCQFLSDEMSLPVSQRVSIGFNANHNDVKIRDTRVVRFKHFCILGGAGNLITGNHWFHGDGEDLGVRKGGIIFTTPNTKSVITGNYIDNNFIELTNEHDATPALGQQYSFGGLTVTGNIFHVNDTGDWFSFIIVKPYGPNHYIHGLSVTGNTFRSLNGNIDRVEKVDTTFADLDYTRMRNVLFYGNTFNGVNEEIVNPSMIEHDQGTRSDKWTVATKPSLPFGGRARVVEGVTMSGKVTDAQGNAVTALPWSLTEQGSDGTKVELNWPTACKGKIWLRVRMDRPL</sequence>
<comment type="caution">
    <text evidence="2">The sequence shown here is derived from an EMBL/GenBank/DDBJ whole genome shotgun (WGS) entry which is preliminary data.</text>
</comment>
<dbReference type="RefSeq" id="WP_167637133.1">
    <property type="nucleotide sequence ID" value="NZ_JAATOP010000003.1"/>
</dbReference>
<dbReference type="Proteomes" id="UP000709466">
    <property type="component" value="Unassembled WGS sequence"/>
</dbReference>
<keyword evidence="3" id="KW-1185">Reference proteome</keyword>
<dbReference type="InterPro" id="IPR012334">
    <property type="entry name" value="Pectin_lyas_fold"/>
</dbReference>
<dbReference type="Pfam" id="PF12708">
    <property type="entry name" value="Pect-lyase_RHGA_epim"/>
    <property type="match status" value="1"/>
</dbReference>
<proteinExistence type="predicted"/>
<gene>
    <name evidence="2" type="ORF">HCZ30_05285</name>
</gene>
<evidence type="ECO:0000313" key="2">
    <source>
        <dbReference type="EMBL" id="NIY71846.1"/>
    </source>
</evidence>
<dbReference type="EMBL" id="JAATOP010000003">
    <property type="protein sequence ID" value="NIY71846.1"/>
    <property type="molecule type" value="Genomic_DNA"/>
</dbReference>
<protein>
    <submittedName>
        <fullName evidence="2">Right-handed parallel beta-helix repeat-containing protein</fullName>
    </submittedName>
</protein>
<dbReference type="SUPFAM" id="SSF51126">
    <property type="entry name" value="Pectin lyase-like"/>
    <property type="match status" value="1"/>
</dbReference>
<dbReference type="InterPro" id="IPR024535">
    <property type="entry name" value="RHGA/B-epi-like_pectate_lyase"/>
</dbReference>
<feature type="domain" description="Rhamnogalacturonase A/B/Epimerase-like pectate lyase" evidence="1">
    <location>
        <begin position="188"/>
        <end position="355"/>
    </location>
</feature>
<accession>A0ABX0VV74</accession>
<evidence type="ECO:0000313" key="3">
    <source>
        <dbReference type="Proteomes" id="UP000709466"/>
    </source>
</evidence>
<name>A0ABX0VV74_9RHOB</name>
<evidence type="ECO:0000259" key="1">
    <source>
        <dbReference type="Pfam" id="PF12708"/>
    </source>
</evidence>